<gene>
    <name evidence="6" type="ORF">JYU34_004529</name>
</gene>
<feature type="DNA-binding region" description="Homeobox" evidence="2">
    <location>
        <begin position="216"/>
        <end position="275"/>
    </location>
</feature>
<dbReference type="PROSITE" id="PS50071">
    <property type="entry name" value="HOMEOBOX_2"/>
    <property type="match status" value="1"/>
</dbReference>
<evidence type="ECO:0000313" key="7">
    <source>
        <dbReference type="Proteomes" id="UP000823941"/>
    </source>
</evidence>
<feature type="region of interest" description="Disordered" evidence="4">
    <location>
        <begin position="274"/>
        <end position="308"/>
    </location>
</feature>
<comment type="subcellular location">
    <subcellularLocation>
        <location evidence="1 2 3">Nucleus</location>
    </subcellularLocation>
</comment>
<evidence type="ECO:0000259" key="5">
    <source>
        <dbReference type="PROSITE" id="PS50071"/>
    </source>
</evidence>
<comment type="caution">
    <text evidence="6">The sequence shown here is derived from an EMBL/GenBank/DDBJ whole genome shotgun (WGS) entry which is preliminary data.</text>
</comment>
<keyword evidence="2 3" id="KW-0539">Nucleus</keyword>
<evidence type="ECO:0000256" key="1">
    <source>
        <dbReference type="ARBA" id="ARBA00004123"/>
    </source>
</evidence>
<dbReference type="SUPFAM" id="SSF46689">
    <property type="entry name" value="Homeodomain-like"/>
    <property type="match status" value="1"/>
</dbReference>
<protein>
    <recommendedName>
        <fullName evidence="5">Homeobox domain-containing protein</fullName>
    </recommendedName>
</protein>
<name>A0ABQ7QYC7_PLUXY</name>
<dbReference type="Gene3D" id="1.10.10.60">
    <property type="entry name" value="Homeodomain-like"/>
    <property type="match status" value="1"/>
</dbReference>
<proteinExistence type="predicted"/>
<evidence type="ECO:0000256" key="2">
    <source>
        <dbReference type="PROSITE-ProRule" id="PRU00108"/>
    </source>
</evidence>
<dbReference type="Proteomes" id="UP000823941">
    <property type="component" value="Chromosome 6"/>
</dbReference>
<organism evidence="6 7">
    <name type="scientific">Plutella xylostella</name>
    <name type="common">Diamondback moth</name>
    <name type="synonym">Plutella maculipennis</name>
    <dbReference type="NCBI Taxonomy" id="51655"/>
    <lineage>
        <taxon>Eukaryota</taxon>
        <taxon>Metazoa</taxon>
        <taxon>Ecdysozoa</taxon>
        <taxon>Arthropoda</taxon>
        <taxon>Hexapoda</taxon>
        <taxon>Insecta</taxon>
        <taxon>Pterygota</taxon>
        <taxon>Neoptera</taxon>
        <taxon>Endopterygota</taxon>
        <taxon>Lepidoptera</taxon>
        <taxon>Glossata</taxon>
        <taxon>Ditrysia</taxon>
        <taxon>Yponomeutoidea</taxon>
        <taxon>Plutellidae</taxon>
        <taxon>Plutella</taxon>
    </lineage>
</organism>
<feature type="region of interest" description="Disordered" evidence="4">
    <location>
        <begin position="198"/>
        <end position="218"/>
    </location>
</feature>
<evidence type="ECO:0000313" key="6">
    <source>
        <dbReference type="EMBL" id="KAG7310004.1"/>
    </source>
</evidence>
<feature type="domain" description="Homeobox" evidence="5">
    <location>
        <begin position="214"/>
        <end position="274"/>
    </location>
</feature>
<keyword evidence="7" id="KW-1185">Reference proteome</keyword>
<dbReference type="PANTHER" id="PTHR24333">
    <property type="entry name" value="HOMEO BOX HB9 LIKE A-RELATED"/>
    <property type="match status" value="1"/>
</dbReference>
<keyword evidence="2 3" id="KW-0371">Homeobox</keyword>
<sequence length="389" mass="43857">MFIYKQEGLSGWYQCVPVLSTMSVEGLVGVECGGEGAEVWPAGVAIEGWSTVVEPTQLNPQLVQWIPYEDSAASAPPPPRAPQPASLWPADHQYPLMTISNNQQPVWTHITRDAPQQNYWAQQAFENNHNQCSPVYTNLHQPAPHPASLSHPQYNAPATNQRFSNEQFKLKPNYQTLVQHPAATAPATNQQQPLYHITINRQPPPSTKPVKKVTKRKRVRTAFTTDQILALEEVYSTQTYVNRNERQVLTDRLKISDRAIKVWFQNRRMKGKRESQALEYSDEFEGTPEQPEPIQEPSSSIDSVTSNSSSELDYVESQIKRSDEHGYVTLDDKAWGTLFNVIDPYVPNYVGLSPDTTTKEIVTEDLKTEFYEPISPAESNGSVAEDMES</sequence>
<evidence type="ECO:0000256" key="3">
    <source>
        <dbReference type="RuleBase" id="RU000682"/>
    </source>
</evidence>
<dbReference type="Pfam" id="PF00046">
    <property type="entry name" value="Homeodomain"/>
    <property type="match status" value="1"/>
</dbReference>
<dbReference type="InterPro" id="IPR050848">
    <property type="entry name" value="Homeobox_TF"/>
</dbReference>
<reference evidence="6 7" key="1">
    <citation type="submission" date="2021-06" db="EMBL/GenBank/DDBJ databases">
        <title>A haploid diamondback moth (Plutella xylostella L.) genome assembly resolves 31 chromosomes and identifies a diamide resistance mutation.</title>
        <authorList>
            <person name="Ward C.M."/>
            <person name="Perry K.D."/>
            <person name="Baker G."/>
            <person name="Powis K."/>
            <person name="Heckel D.G."/>
            <person name="Baxter S.W."/>
        </authorList>
    </citation>
    <scope>NUCLEOTIDE SEQUENCE [LARGE SCALE GENOMIC DNA]</scope>
    <source>
        <strain evidence="6 7">LV</strain>
        <tissue evidence="6">Single pupa</tissue>
    </source>
</reference>
<dbReference type="SMART" id="SM00389">
    <property type="entry name" value="HOX"/>
    <property type="match status" value="1"/>
</dbReference>
<dbReference type="CDD" id="cd00086">
    <property type="entry name" value="homeodomain"/>
    <property type="match status" value="1"/>
</dbReference>
<dbReference type="InterPro" id="IPR009057">
    <property type="entry name" value="Homeodomain-like_sf"/>
</dbReference>
<keyword evidence="2 3" id="KW-0238">DNA-binding</keyword>
<feature type="compositionally biased region" description="Low complexity" evidence="4">
    <location>
        <begin position="288"/>
        <end position="308"/>
    </location>
</feature>
<accession>A0ABQ7QYC7</accession>
<feature type="compositionally biased region" description="Basic residues" evidence="4">
    <location>
        <begin position="209"/>
        <end position="218"/>
    </location>
</feature>
<dbReference type="InterPro" id="IPR001356">
    <property type="entry name" value="HD"/>
</dbReference>
<dbReference type="EMBL" id="JAHIBW010000006">
    <property type="protein sequence ID" value="KAG7310004.1"/>
    <property type="molecule type" value="Genomic_DNA"/>
</dbReference>
<dbReference type="PANTHER" id="PTHR24333:SF5">
    <property type="entry name" value="VENT HOMEOBOX"/>
    <property type="match status" value="1"/>
</dbReference>
<evidence type="ECO:0000256" key="4">
    <source>
        <dbReference type="SAM" id="MobiDB-lite"/>
    </source>
</evidence>